<evidence type="ECO:0000256" key="1">
    <source>
        <dbReference type="SAM" id="Phobius"/>
    </source>
</evidence>
<gene>
    <name evidence="2" type="ORF">COL8621_00408</name>
</gene>
<proteinExistence type="predicted"/>
<keyword evidence="1" id="KW-0812">Transmembrane</keyword>
<name>A0A238JL46_9RHOB</name>
<keyword evidence="3" id="KW-1185">Reference proteome</keyword>
<feature type="transmembrane region" description="Helical" evidence="1">
    <location>
        <begin position="141"/>
        <end position="162"/>
    </location>
</feature>
<sequence length="265" mass="29746">MKAVTGVIVDLEGSNQQIDKRDDGQLGYLEDNIEGAGVLQELADNRGTLKAKLRTPDNEVAQVSVPSANFMKHGDVVTVVKDNDGCEFYYENRTSDRTWGFSRCPADKRRLTKFARAGINWGLFGGLLVGLLASLGRGQSVGLNLTAGAFIVIAITSMIWSLTGRPRAARRHLAAAKDLARGHKSTHEYSLMRKRRQFCWAVGSALLDNNDYVGYLRAVFFSAHRRSRAVRDQVFWNQRRRSLRESLAHQCRRKNSKRGYCHDTT</sequence>
<evidence type="ECO:0000313" key="2">
    <source>
        <dbReference type="EMBL" id="SMX31361.1"/>
    </source>
</evidence>
<dbReference type="Proteomes" id="UP000202922">
    <property type="component" value="Unassembled WGS sequence"/>
</dbReference>
<accession>A0A238JL46</accession>
<dbReference type="AlphaFoldDB" id="A0A238JL46"/>
<organism evidence="2 3">
    <name type="scientific">Actibacterium lipolyticum</name>
    <dbReference type="NCBI Taxonomy" id="1524263"/>
    <lineage>
        <taxon>Bacteria</taxon>
        <taxon>Pseudomonadati</taxon>
        <taxon>Pseudomonadota</taxon>
        <taxon>Alphaproteobacteria</taxon>
        <taxon>Rhodobacterales</taxon>
        <taxon>Roseobacteraceae</taxon>
        <taxon>Actibacterium</taxon>
    </lineage>
</organism>
<protein>
    <submittedName>
        <fullName evidence="2">Uncharacterized protein</fullName>
    </submittedName>
</protein>
<evidence type="ECO:0000313" key="3">
    <source>
        <dbReference type="Proteomes" id="UP000202922"/>
    </source>
</evidence>
<feature type="transmembrane region" description="Helical" evidence="1">
    <location>
        <begin position="118"/>
        <end position="135"/>
    </location>
</feature>
<keyword evidence="1" id="KW-1133">Transmembrane helix</keyword>
<dbReference type="EMBL" id="FXYE01000001">
    <property type="protein sequence ID" value="SMX31361.1"/>
    <property type="molecule type" value="Genomic_DNA"/>
</dbReference>
<keyword evidence="1" id="KW-0472">Membrane</keyword>
<reference evidence="3" key="1">
    <citation type="submission" date="2017-05" db="EMBL/GenBank/DDBJ databases">
        <authorList>
            <person name="Rodrigo-Torres L."/>
            <person name="Arahal R. D."/>
            <person name="Lucena T."/>
        </authorList>
    </citation>
    <scope>NUCLEOTIDE SEQUENCE [LARGE SCALE GENOMIC DNA]</scope>
    <source>
        <strain evidence="3">CECT 8621</strain>
    </source>
</reference>
<dbReference type="RefSeq" id="WP_093965665.1">
    <property type="nucleotide sequence ID" value="NZ_FXYE01000001.1"/>
</dbReference>